<name>A0ACC0V051_9HYPO</name>
<keyword evidence="2" id="KW-1185">Reference proteome</keyword>
<gene>
    <name evidence="1" type="ORF">N3K66_006197</name>
</gene>
<organism evidence="1 2">
    <name type="scientific">Trichothecium roseum</name>
    <dbReference type="NCBI Taxonomy" id="47278"/>
    <lineage>
        <taxon>Eukaryota</taxon>
        <taxon>Fungi</taxon>
        <taxon>Dikarya</taxon>
        <taxon>Ascomycota</taxon>
        <taxon>Pezizomycotina</taxon>
        <taxon>Sordariomycetes</taxon>
        <taxon>Hypocreomycetidae</taxon>
        <taxon>Hypocreales</taxon>
        <taxon>Hypocreales incertae sedis</taxon>
        <taxon>Trichothecium</taxon>
    </lineage>
</organism>
<comment type="caution">
    <text evidence="1">The sequence shown here is derived from an EMBL/GenBank/DDBJ whole genome shotgun (WGS) entry which is preliminary data.</text>
</comment>
<reference evidence="1" key="1">
    <citation type="submission" date="2022-10" db="EMBL/GenBank/DDBJ databases">
        <title>Complete Genome of Trichothecium roseum strain YXFP-22015, a Plant Pathogen Isolated from Citrus.</title>
        <authorList>
            <person name="Wang Y."/>
            <person name="Zhu L."/>
        </authorList>
    </citation>
    <scope>NUCLEOTIDE SEQUENCE</scope>
    <source>
        <strain evidence="1">YXFP-22015</strain>
    </source>
</reference>
<accession>A0ACC0V051</accession>
<dbReference type="Proteomes" id="UP001163324">
    <property type="component" value="Chromosome 5"/>
</dbReference>
<evidence type="ECO:0000313" key="1">
    <source>
        <dbReference type="EMBL" id="KAI9899736.1"/>
    </source>
</evidence>
<proteinExistence type="predicted"/>
<dbReference type="EMBL" id="CM047944">
    <property type="protein sequence ID" value="KAI9899736.1"/>
    <property type="molecule type" value="Genomic_DNA"/>
</dbReference>
<sequence length="287" mass="30328">MSTTTQRTINVAPDVKLYAVLTTPTNATPEGTPPTLIFLHFWGGSSRTWDVTVSHLSPFFPTVAFDTRGWAQSTGPSKPDAYSITALAGDVTAVVSAVGIERYILVGISIGAKIAAFIAGSSQGHTSPDQNPNPNPPAGIVLVSPAPPTPLVLPPDIAANQERAWEDASAAEYAVRNFLLAGPQPEEVIGALTRDMLAGNAFARRAWTAYGMKEDVSGRAARSQVPALIVAGEKDLVEPVDNVERLVHGVMRSSEMVVVRGSGHLVPVDAPRELADHIAAFANRLLP</sequence>
<protein>
    <submittedName>
        <fullName evidence="1">Uncharacterized protein</fullName>
    </submittedName>
</protein>
<evidence type="ECO:0000313" key="2">
    <source>
        <dbReference type="Proteomes" id="UP001163324"/>
    </source>
</evidence>